<reference evidence="4" key="3">
    <citation type="journal article" date="2005" name="Nature">
        <title>The map-based sequence of the rice genome.</title>
        <authorList>
            <consortium name="International rice genome sequencing project (IRGSP)"/>
            <person name="Matsumoto T."/>
            <person name="Wu J."/>
            <person name="Kanamori H."/>
            <person name="Katayose Y."/>
            <person name="Fujisawa M."/>
            <person name="Namiki N."/>
            <person name="Mizuno H."/>
            <person name="Yamamoto K."/>
            <person name="Antonio B.A."/>
            <person name="Baba T."/>
            <person name="Sakata K."/>
            <person name="Nagamura Y."/>
            <person name="Aoki H."/>
            <person name="Arikawa K."/>
            <person name="Arita K."/>
            <person name="Bito T."/>
            <person name="Chiden Y."/>
            <person name="Fujitsuka N."/>
            <person name="Fukunaka R."/>
            <person name="Hamada M."/>
            <person name="Harada C."/>
            <person name="Hayashi A."/>
            <person name="Hijishita S."/>
            <person name="Honda M."/>
            <person name="Hosokawa S."/>
            <person name="Ichikawa Y."/>
            <person name="Idonuma A."/>
            <person name="Iijima M."/>
            <person name="Ikeda M."/>
            <person name="Ikeno M."/>
            <person name="Ito K."/>
            <person name="Ito S."/>
            <person name="Ito T."/>
            <person name="Ito Y."/>
            <person name="Ito Y."/>
            <person name="Iwabuchi A."/>
            <person name="Kamiya K."/>
            <person name="Karasawa W."/>
            <person name="Kurita K."/>
            <person name="Katagiri S."/>
            <person name="Kikuta A."/>
            <person name="Kobayashi H."/>
            <person name="Kobayashi N."/>
            <person name="Machita K."/>
            <person name="Maehara T."/>
            <person name="Masukawa M."/>
            <person name="Mizubayashi T."/>
            <person name="Mukai Y."/>
            <person name="Nagasaki H."/>
            <person name="Nagata Y."/>
            <person name="Naito S."/>
            <person name="Nakashima M."/>
            <person name="Nakama Y."/>
            <person name="Nakamichi Y."/>
            <person name="Nakamura M."/>
            <person name="Meguro A."/>
            <person name="Negishi M."/>
            <person name="Ohta I."/>
            <person name="Ohta T."/>
            <person name="Okamoto M."/>
            <person name="Ono N."/>
            <person name="Saji S."/>
            <person name="Sakaguchi M."/>
            <person name="Sakai K."/>
            <person name="Shibata M."/>
            <person name="Shimokawa T."/>
            <person name="Song J."/>
            <person name="Takazaki Y."/>
            <person name="Terasawa K."/>
            <person name="Tsugane M."/>
            <person name="Tsuji K."/>
            <person name="Ueda S."/>
            <person name="Waki K."/>
            <person name="Yamagata H."/>
            <person name="Yamamoto M."/>
            <person name="Yamamoto S."/>
            <person name="Yamane H."/>
            <person name="Yoshiki S."/>
            <person name="Yoshihara R."/>
            <person name="Yukawa K."/>
            <person name="Zhong H."/>
            <person name="Yano M."/>
            <person name="Yuan Q."/>
            <person name="Ouyang S."/>
            <person name="Liu J."/>
            <person name="Jones K.M."/>
            <person name="Gansberger K."/>
            <person name="Moffat K."/>
            <person name="Hill J."/>
            <person name="Bera J."/>
            <person name="Fadrosh D."/>
            <person name="Jin S."/>
            <person name="Johri S."/>
            <person name="Kim M."/>
            <person name="Overton L."/>
            <person name="Reardon M."/>
            <person name="Tsitrin T."/>
            <person name="Vuong H."/>
            <person name="Weaver B."/>
            <person name="Ciecko A."/>
            <person name="Tallon L."/>
            <person name="Jackson J."/>
            <person name="Pai G."/>
            <person name="Aken S.V."/>
            <person name="Utterback T."/>
            <person name="Reidmuller S."/>
            <person name="Feldblyum T."/>
            <person name="Hsiao J."/>
            <person name="Zismann V."/>
            <person name="Iobst S."/>
            <person name="de Vazeille A.R."/>
            <person name="Buell C.R."/>
            <person name="Ying K."/>
            <person name="Li Y."/>
            <person name="Lu T."/>
            <person name="Huang Y."/>
            <person name="Zhao Q."/>
            <person name="Feng Q."/>
            <person name="Zhang L."/>
            <person name="Zhu J."/>
            <person name="Weng Q."/>
            <person name="Mu J."/>
            <person name="Lu Y."/>
            <person name="Fan D."/>
            <person name="Liu Y."/>
            <person name="Guan J."/>
            <person name="Zhang Y."/>
            <person name="Yu S."/>
            <person name="Liu X."/>
            <person name="Zhang Y."/>
            <person name="Hong G."/>
            <person name="Han B."/>
            <person name="Choisne N."/>
            <person name="Demange N."/>
            <person name="Orjeda G."/>
            <person name="Samain S."/>
            <person name="Cattolico L."/>
            <person name="Pelletier E."/>
            <person name="Couloux A."/>
            <person name="Segurens B."/>
            <person name="Wincker P."/>
            <person name="D'Hont A."/>
            <person name="Scarpelli C."/>
            <person name="Weissenbach J."/>
            <person name="Salanoubat M."/>
            <person name="Quetier F."/>
            <person name="Yu Y."/>
            <person name="Kim H.R."/>
            <person name="Rambo T."/>
            <person name="Currie J."/>
            <person name="Collura K."/>
            <person name="Luo M."/>
            <person name="Yang T."/>
            <person name="Ammiraju J.S.S."/>
            <person name="Engler F."/>
            <person name="Soderlund C."/>
            <person name="Wing R.A."/>
            <person name="Palmer L.E."/>
            <person name="de la Bastide M."/>
            <person name="Spiegel L."/>
            <person name="Nascimento L."/>
            <person name="Zutavern T."/>
            <person name="O'Shaughnessy A."/>
            <person name="Dike S."/>
            <person name="Dedhia N."/>
            <person name="Preston R."/>
            <person name="Balija V."/>
            <person name="McCombie W.R."/>
            <person name="Chow T."/>
            <person name="Chen H."/>
            <person name="Chung M."/>
            <person name="Chen C."/>
            <person name="Shaw J."/>
            <person name="Wu H."/>
            <person name="Hsiao K."/>
            <person name="Chao Y."/>
            <person name="Chu M."/>
            <person name="Cheng C."/>
            <person name="Hour A."/>
            <person name="Lee P."/>
            <person name="Lin S."/>
            <person name="Lin Y."/>
            <person name="Liou J."/>
            <person name="Liu S."/>
            <person name="Hsing Y."/>
            <person name="Raghuvanshi S."/>
            <person name="Mohanty A."/>
            <person name="Bharti A.K."/>
            <person name="Gaur A."/>
            <person name="Gupta V."/>
            <person name="Kumar D."/>
            <person name="Ravi V."/>
            <person name="Vij S."/>
            <person name="Kapur A."/>
            <person name="Khurana P."/>
            <person name="Khurana P."/>
            <person name="Khurana J.P."/>
            <person name="Tyagi A.K."/>
            <person name="Gaikwad K."/>
            <person name="Singh A."/>
            <person name="Dalal V."/>
            <person name="Srivastava S."/>
            <person name="Dixit A."/>
            <person name="Pal A.K."/>
            <person name="Ghazi I.A."/>
            <person name="Yadav M."/>
            <person name="Pandit A."/>
            <person name="Bhargava A."/>
            <person name="Sureshbabu K."/>
            <person name="Batra K."/>
            <person name="Sharma T.R."/>
            <person name="Mohapatra T."/>
            <person name="Singh N.K."/>
            <person name="Messing J."/>
            <person name="Nelson A.B."/>
            <person name="Fuks G."/>
            <person name="Kavchok S."/>
            <person name="Keizer G."/>
            <person name="Linton E."/>
            <person name="Llaca V."/>
            <person name="Song R."/>
            <person name="Tanyolac B."/>
            <person name="Young S."/>
            <person name="Ho-Il K."/>
            <person name="Hahn J.H."/>
            <person name="Sangsakoo G."/>
            <person name="Vanavichit A."/>
            <person name="de Mattos Luiz.A.T."/>
            <person name="Zimmer P.D."/>
            <person name="Malone G."/>
            <person name="Dellagostin O."/>
            <person name="de Oliveira A.C."/>
            <person name="Bevan M."/>
            <person name="Bancroft I."/>
            <person name="Minx P."/>
            <person name="Cordum H."/>
            <person name="Wilson R."/>
            <person name="Cheng Z."/>
            <person name="Jin W."/>
            <person name="Jiang J."/>
            <person name="Leong S.A."/>
            <person name="Iwama H."/>
            <person name="Gojobori T."/>
            <person name="Itoh T."/>
            <person name="Niimura Y."/>
            <person name="Fujii Y."/>
            <person name="Habara T."/>
            <person name="Sakai H."/>
            <person name="Sato Y."/>
            <person name="Wilson G."/>
            <person name="Kumar K."/>
            <person name="McCouch S."/>
            <person name="Juretic N."/>
            <person name="Hoen D."/>
            <person name="Wright S."/>
            <person name="Bruskiewich R."/>
            <person name="Bureau T."/>
            <person name="Miyao A."/>
            <person name="Hirochika H."/>
            <person name="Nishikawa T."/>
            <person name="Kadowaki K."/>
            <person name="Sugiura M."/>
            <person name="Burr B."/>
            <person name="Sasaki T."/>
        </authorList>
    </citation>
    <scope>NUCLEOTIDE SEQUENCE [LARGE SCALE GENOMIC DNA]</scope>
    <source>
        <strain evidence="4">cv. Nipponbare</strain>
    </source>
</reference>
<feature type="compositionally biased region" description="Basic and acidic residues" evidence="1">
    <location>
        <begin position="53"/>
        <end position="65"/>
    </location>
</feature>
<evidence type="ECO:0000313" key="2">
    <source>
        <dbReference type="EMBL" id="BAD03129.1"/>
    </source>
</evidence>
<dbReference type="Proteomes" id="UP000000763">
    <property type="component" value="Chromosome 8"/>
</dbReference>
<dbReference type="AlphaFoldDB" id="Q6YZS7"/>
<reference evidence="3" key="2">
    <citation type="submission" date="2002-07" db="EMBL/GenBank/DDBJ databases">
        <title>Oryza sativa nipponbare(GA3) genomic DNA, chromosome 8, BAC clone:OSJNBa0012O03.</title>
        <authorList>
            <person name="Sasaki T."/>
            <person name="Matsumoto T."/>
            <person name="Katayose Y."/>
        </authorList>
    </citation>
    <scope>NUCLEOTIDE SEQUENCE</scope>
</reference>
<organism evidence="3 4">
    <name type="scientific">Oryza sativa subsp. japonica</name>
    <name type="common">Rice</name>
    <dbReference type="NCBI Taxonomy" id="39947"/>
    <lineage>
        <taxon>Eukaryota</taxon>
        <taxon>Viridiplantae</taxon>
        <taxon>Streptophyta</taxon>
        <taxon>Embryophyta</taxon>
        <taxon>Tracheophyta</taxon>
        <taxon>Spermatophyta</taxon>
        <taxon>Magnoliopsida</taxon>
        <taxon>Liliopsida</taxon>
        <taxon>Poales</taxon>
        <taxon>Poaceae</taxon>
        <taxon>BOP clade</taxon>
        <taxon>Oryzoideae</taxon>
        <taxon>Oryzeae</taxon>
        <taxon>Oryzinae</taxon>
        <taxon>Oryza</taxon>
        <taxon>Oryza sativa</taxon>
    </lineage>
</organism>
<feature type="compositionally biased region" description="Basic residues" evidence="1">
    <location>
        <begin position="66"/>
        <end position="79"/>
    </location>
</feature>
<name>Q6YZS7_ORYSJ</name>
<dbReference type="EMBL" id="AP005512">
    <property type="protein sequence ID" value="BAD03723.1"/>
    <property type="molecule type" value="Genomic_DNA"/>
</dbReference>
<sequence>MPCQPTGREQTTGRRAGLRGGQRRRRASVRRPAKRSGAEARSGVGGRRASARRPADGERRRDVVVRRRPAGRRRSRRHTTSPAGKRTRVQSEMAPSCDPNYPRPQEQASSGSGPYVIEDCTARCSCSATSWSSTP</sequence>
<proteinExistence type="predicted"/>
<evidence type="ECO:0000313" key="4">
    <source>
        <dbReference type="Proteomes" id="UP000000763"/>
    </source>
</evidence>
<evidence type="ECO:0000313" key="3">
    <source>
        <dbReference type="EMBL" id="BAD03723.1"/>
    </source>
</evidence>
<accession>Q6YZS7</accession>
<dbReference type="EMBL" id="AP004375">
    <property type="protein sequence ID" value="BAD03129.1"/>
    <property type="molecule type" value="Genomic_DNA"/>
</dbReference>
<protein>
    <submittedName>
        <fullName evidence="3">Uncharacterized protein</fullName>
    </submittedName>
</protein>
<reference evidence="2" key="1">
    <citation type="submission" date="2001-11" db="EMBL/GenBank/DDBJ databases">
        <title>Oryza sativa nipponbare(GA3) genomic DNA, chromosome 8, PAC clone:P0475C12.</title>
        <authorList>
            <person name="Sasaki T."/>
            <person name="Matsumoto T."/>
            <person name="Yamamoto K."/>
        </authorList>
    </citation>
    <scope>NUCLEOTIDE SEQUENCE</scope>
</reference>
<feature type="compositionally biased region" description="Basic residues" evidence="1">
    <location>
        <begin position="21"/>
        <end position="34"/>
    </location>
</feature>
<gene>
    <name evidence="3" type="ORF">OSJNBa0012O03.40</name>
    <name evidence="2" type="ORF">P0475C12.2</name>
</gene>
<feature type="region of interest" description="Disordered" evidence="1">
    <location>
        <begin position="1"/>
        <end position="114"/>
    </location>
</feature>
<evidence type="ECO:0000256" key="1">
    <source>
        <dbReference type="SAM" id="MobiDB-lite"/>
    </source>
</evidence>
<reference evidence="4" key="4">
    <citation type="journal article" date="2008" name="Nucleic Acids Res.">
        <title>The rice annotation project database (RAP-DB): 2008 update.</title>
        <authorList>
            <consortium name="The rice annotation project (RAP)"/>
        </authorList>
    </citation>
    <scope>GENOME REANNOTATION</scope>
    <source>
        <strain evidence="4">cv. Nipponbare</strain>
    </source>
</reference>